<dbReference type="AlphaFoldDB" id="A0A0M3HJM5"/>
<proteinExistence type="predicted"/>
<name>A0A0M3HJM5_ASCLU</name>
<accession>A0A0M3HJM5</accession>
<keyword evidence="1" id="KW-1185">Reference proteome</keyword>
<dbReference type="Proteomes" id="UP000036681">
    <property type="component" value="Unplaced"/>
</dbReference>
<evidence type="ECO:0000313" key="1">
    <source>
        <dbReference type="Proteomes" id="UP000036681"/>
    </source>
</evidence>
<protein>
    <submittedName>
        <fullName evidence="2">Ovule protein</fullName>
    </submittedName>
</protein>
<dbReference type="WBParaSite" id="ALUE_0000172001-mRNA-1">
    <property type="protein sequence ID" value="ALUE_0000172001-mRNA-1"/>
    <property type="gene ID" value="ALUE_0000172001"/>
</dbReference>
<reference evidence="2" key="1">
    <citation type="submission" date="2017-02" db="UniProtKB">
        <authorList>
            <consortium name="WormBaseParasite"/>
        </authorList>
    </citation>
    <scope>IDENTIFICATION</scope>
</reference>
<organism evidence="1 2">
    <name type="scientific">Ascaris lumbricoides</name>
    <name type="common">Giant roundworm</name>
    <dbReference type="NCBI Taxonomy" id="6252"/>
    <lineage>
        <taxon>Eukaryota</taxon>
        <taxon>Metazoa</taxon>
        <taxon>Ecdysozoa</taxon>
        <taxon>Nematoda</taxon>
        <taxon>Chromadorea</taxon>
        <taxon>Rhabditida</taxon>
        <taxon>Spirurina</taxon>
        <taxon>Ascaridomorpha</taxon>
        <taxon>Ascaridoidea</taxon>
        <taxon>Ascarididae</taxon>
        <taxon>Ascaris</taxon>
    </lineage>
</organism>
<evidence type="ECO:0000313" key="2">
    <source>
        <dbReference type="WBParaSite" id="ALUE_0000172001-mRNA-1"/>
    </source>
</evidence>
<sequence length="91" mass="10503">MLVLNVCGQEAVRDSMERQCRKRSSLPMQKSLYVLFALFKYSNQSIHRFSSKLSHRKHRLSYDFFTADVHKTIVALVSSLNGSFETLHLAP</sequence>